<feature type="domain" description="Pyrrolo-quinoline quinone repeat" evidence="1">
    <location>
        <begin position="78"/>
        <end position="301"/>
    </location>
</feature>
<evidence type="ECO:0000313" key="2">
    <source>
        <dbReference type="EMBL" id="KYG61236.1"/>
    </source>
</evidence>
<name>A0A150WE19_BDEBC</name>
<protein>
    <recommendedName>
        <fullName evidence="1">Pyrrolo-quinoline quinone repeat domain-containing protein</fullName>
    </recommendedName>
</protein>
<dbReference type="Pfam" id="PF13360">
    <property type="entry name" value="PQQ_2"/>
    <property type="match status" value="1"/>
</dbReference>
<organism evidence="2 3">
    <name type="scientific">Bdellovibrio bacteriovorus</name>
    <dbReference type="NCBI Taxonomy" id="959"/>
    <lineage>
        <taxon>Bacteria</taxon>
        <taxon>Pseudomonadati</taxon>
        <taxon>Bdellovibrionota</taxon>
        <taxon>Bdellovibrionia</taxon>
        <taxon>Bdellovibrionales</taxon>
        <taxon>Pseudobdellovibrionaceae</taxon>
        <taxon>Bdellovibrio</taxon>
    </lineage>
</organism>
<dbReference type="InterPro" id="IPR018391">
    <property type="entry name" value="PQQ_b-propeller_rpt"/>
</dbReference>
<proteinExistence type="predicted"/>
<dbReference type="Gene3D" id="2.130.10.10">
    <property type="entry name" value="YVTN repeat-like/Quinoprotein amine dehydrogenase"/>
    <property type="match status" value="1"/>
</dbReference>
<dbReference type="OrthoDB" id="5288823at2"/>
<comment type="caution">
    <text evidence="2">The sequence shown here is derived from an EMBL/GenBank/DDBJ whole genome shotgun (WGS) entry which is preliminary data.</text>
</comment>
<evidence type="ECO:0000313" key="3">
    <source>
        <dbReference type="Proteomes" id="UP000075391"/>
    </source>
</evidence>
<gene>
    <name evidence="2" type="ORF">AZI85_09860</name>
</gene>
<dbReference type="EMBL" id="LUKF01000017">
    <property type="protein sequence ID" value="KYG61236.1"/>
    <property type="molecule type" value="Genomic_DNA"/>
</dbReference>
<dbReference type="InterPro" id="IPR002372">
    <property type="entry name" value="PQQ_rpt_dom"/>
</dbReference>
<dbReference type="SMART" id="SM00564">
    <property type="entry name" value="PQQ"/>
    <property type="match status" value="7"/>
</dbReference>
<evidence type="ECO:0000259" key="1">
    <source>
        <dbReference type="Pfam" id="PF13360"/>
    </source>
</evidence>
<sequence>MKNLLLGSLLLCLAGCTTMDRTLEQWSSKNNNKREYEVKTAWVRQTTEKDNLGFRKINRMTPVLAGDLVIQGNGLDGLVAYEKESGQLKWRLPIQNGIEPSATIIRDRLFVGASDGNFYSISASTGEIQWSFATKAENLSAPLLEEGVVYFLAGNNVFYALDAATGRQIWLYSRQDTSQFSIRGGSQAAFKNGTLYVGFSDGSLVALNAQTGAVVWELQLNRNKRFRDIDATPVIDGNQLYIAGYDDKLYCVSVDKGEVLWRIDGGGYSAVTMAGDKIFYPTTNGEVWALKKSNGDKVWTYKLKDGIASQVKTYKGTLVFGESQGSLRFLDPNTGSALGSIEPGRGILSSPQVDEKAGRVYFISGEANLFAIQAGWIKTPYFKE</sequence>
<reference evidence="2 3" key="1">
    <citation type="submission" date="2016-03" db="EMBL/GenBank/DDBJ databases">
        <authorList>
            <person name="Ploux O."/>
        </authorList>
    </citation>
    <scope>NUCLEOTIDE SEQUENCE [LARGE SCALE GENOMIC DNA]</scope>
    <source>
        <strain evidence="2 3">BER2</strain>
    </source>
</reference>
<dbReference type="SUPFAM" id="SSF50998">
    <property type="entry name" value="Quinoprotein alcohol dehydrogenase-like"/>
    <property type="match status" value="1"/>
</dbReference>
<dbReference type="PANTHER" id="PTHR34512">
    <property type="entry name" value="CELL SURFACE PROTEIN"/>
    <property type="match status" value="1"/>
</dbReference>
<dbReference type="InterPro" id="IPR015943">
    <property type="entry name" value="WD40/YVTN_repeat-like_dom_sf"/>
</dbReference>
<dbReference type="AlphaFoldDB" id="A0A150WE19"/>
<dbReference type="InterPro" id="IPR011047">
    <property type="entry name" value="Quinoprotein_ADH-like_sf"/>
</dbReference>
<dbReference type="PANTHER" id="PTHR34512:SF30">
    <property type="entry name" value="OUTER MEMBRANE PROTEIN ASSEMBLY FACTOR BAMB"/>
    <property type="match status" value="1"/>
</dbReference>
<accession>A0A150WE19</accession>
<dbReference type="Proteomes" id="UP000075391">
    <property type="component" value="Unassembled WGS sequence"/>
</dbReference>
<dbReference type="RefSeq" id="WP_063244597.1">
    <property type="nucleotide sequence ID" value="NZ_CP168967.1"/>
</dbReference>